<dbReference type="Proteomes" id="UP000737171">
    <property type="component" value="Unassembled WGS sequence"/>
</dbReference>
<reference evidence="3 4" key="1">
    <citation type="submission" date="2020-05" db="EMBL/GenBank/DDBJ databases">
        <title>Aquincola sp. isolate from soil.</title>
        <authorList>
            <person name="Han J."/>
            <person name="Kim D.-U."/>
        </authorList>
    </citation>
    <scope>NUCLEOTIDE SEQUENCE [LARGE SCALE GENOMIC DNA]</scope>
    <source>
        <strain evidence="3 4">S2</strain>
    </source>
</reference>
<protein>
    <recommendedName>
        <fullName evidence="5">ATP-binding protein</fullName>
    </recommendedName>
</protein>
<evidence type="ECO:0000313" key="3">
    <source>
        <dbReference type="EMBL" id="NRF66178.1"/>
    </source>
</evidence>
<feature type="signal peptide" evidence="2">
    <location>
        <begin position="1"/>
        <end position="24"/>
    </location>
</feature>
<feature type="region of interest" description="Disordered" evidence="1">
    <location>
        <begin position="76"/>
        <end position="95"/>
    </location>
</feature>
<organism evidence="3 4">
    <name type="scientific">Pseudaquabacterium terrae</name>
    <dbReference type="NCBI Taxonomy" id="2732868"/>
    <lineage>
        <taxon>Bacteria</taxon>
        <taxon>Pseudomonadati</taxon>
        <taxon>Pseudomonadota</taxon>
        <taxon>Betaproteobacteria</taxon>
        <taxon>Burkholderiales</taxon>
        <taxon>Sphaerotilaceae</taxon>
        <taxon>Pseudaquabacterium</taxon>
    </lineage>
</organism>
<evidence type="ECO:0000256" key="1">
    <source>
        <dbReference type="SAM" id="MobiDB-lite"/>
    </source>
</evidence>
<keyword evidence="2" id="KW-0732">Signal</keyword>
<dbReference type="RefSeq" id="WP_173120867.1">
    <property type="nucleotide sequence ID" value="NZ_JABRWJ010000001.1"/>
</dbReference>
<evidence type="ECO:0000313" key="4">
    <source>
        <dbReference type="Proteomes" id="UP000737171"/>
    </source>
</evidence>
<keyword evidence="4" id="KW-1185">Reference proteome</keyword>
<gene>
    <name evidence="3" type="ORF">HLB44_04205</name>
</gene>
<dbReference type="EMBL" id="JABRWJ010000001">
    <property type="protein sequence ID" value="NRF66178.1"/>
    <property type="molecule type" value="Genomic_DNA"/>
</dbReference>
<name>A0ABX2EDE1_9BURK</name>
<sequence length="95" mass="9223">MKQRPRPRWALTALILAAAGGAQAGVTEKVQSAGNAASAAATKGENVVKKGASKAGAAIEAGAKKTGDAVSRTAKKLGLPTAGASSPGLGDEVVK</sequence>
<comment type="caution">
    <text evidence="3">The sequence shown here is derived from an EMBL/GenBank/DDBJ whole genome shotgun (WGS) entry which is preliminary data.</text>
</comment>
<proteinExistence type="predicted"/>
<feature type="chain" id="PRO_5046915448" description="ATP-binding protein" evidence="2">
    <location>
        <begin position="25"/>
        <end position="95"/>
    </location>
</feature>
<evidence type="ECO:0000256" key="2">
    <source>
        <dbReference type="SAM" id="SignalP"/>
    </source>
</evidence>
<evidence type="ECO:0008006" key="5">
    <source>
        <dbReference type="Google" id="ProtNLM"/>
    </source>
</evidence>
<accession>A0ABX2EDE1</accession>